<name>A0AAV9Q417_9PEZI</name>
<dbReference type="Gene3D" id="3.30.710.10">
    <property type="entry name" value="Potassium Channel Kv1.1, Chain A"/>
    <property type="match status" value="1"/>
</dbReference>
<dbReference type="SUPFAM" id="SSF54695">
    <property type="entry name" value="POZ domain"/>
    <property type="match status" value="1"/>
</dbReference>
<reference evidence="2 3" key="1">
    <citation type="submission" date="2023-06" db="EMBL/GenBank/DDBJ databases">
        <title>Black Yeasts Isolated from many extreme environments.</title>
        <authorList>
            <person name="Coleine C."/>
            <person name="Stajich J.E."/>
            <person name="Selbmann L."/>
        </authorList>
    </citation>
    <scope>NUCLEOTIDE SEQUENCE [LARGE SCALE GENOMIC DNA]</scope>
    <source>
        <strain evidence="2 3">CCFEE 5887</strain>
    </source>
</reference>
<dbReference type="PROSITE" id="PS50097">
    <property type="entry name" value="BTB"/>
    <property type="match status" value="1"/>
</dbReference>
<gene>
    <name evidence="2" type="ORF">LTR25_007351</name>
</gene>
<evidence type="ECO:0000313" key="2">
    <source>
        <dbReference type="EMBL" id="KAK5533485.1"/>
    </source>
</evidence>
<dbReference type="PANTHER" id="PTHR47843">
    <property type="entry name" value="BTB DOMAIN-CONTAINING PROTEIN-RELATED"/>
    <property type="match status" value="1"/>
</dbReference>
<keyword evidence="3" id="KW-1185">Reference proteome</keyword>
<dbReference type="InterPro" id="IPR011333">
    <property type="entry name" value="SKP1/BTB/POZ_sf"/>
</dbReference>
<dbReference type="AlphaFoldDB" id="A0AAV9Q417"/>
<sequence>MPPWHHFYDGAQDTDILSTPIVTFVVGKEKREFYAHQGILVSTSGTSPYFKSCLEGGFKEATTKRIELPEDDVSGFKLLITWLYTDQFMQKYLLNDTGAFVSMRAWTLGDKFMIPEFQDRILYRLWTYWSNRDNMPMDPTFFQWTLEHLPLTSQLYRAVKHMFIYHIAASHDSYKDNGKWEKEFAELLTSHNDAMEELFWHGMDILGMKWKAELPSYLDYRVTEEQHVTGRIREVTEEWAGPTHCGYVHCLGHSLGFLCLDFTPH</sequence>
<evidence type="ECO:0000313" key="3">
    <source>
        <dbReference type="Proteomes" id="UP001345827"/>
    </source>
</evidence>
<proteinExistence type="predicted"/>
<dbReference type="CDD" id="cd18186">
    <property type="entry name" value="BTB_POZ_ZBTB_KLHL-like"/>
    <property type="match status" value="1"/>
</dbReference>
<dbReference type="Pfam" id="PF00651">
    <property type="entry name" value="BTB"/>
    <property type="match status" value="1"/>
</dbReference>
<evidence type="ECO:0000259" key="1">
    <source>
        <dbReference type="PROSITE" id="PS50097"/>
    </source>
</evidence>
<dbReference type="Proteomes" id="UP001345827">
    <property type="component" value="Unassembled WGS sequence"/>
</dbReference>
<protein>
    <recommendedName>
        <fullName evidence="1">BTB domain-containing protein</fullName>
    </recommendedName>
</protein>
<organism evidence="2 3">
    <name type="scientific">Vermiconidia calcicola</name>
    <dbReference type="NCBI Taxonomy" id="1690605"/>
    <lineage>
        <taxon>Eukaryota</taxon>
        <taxon>Fungi</taxon>
        <taxon>Dikarya</taxon>
        <taxon>Ascomycota</taxon>
        <taxon>Pezizomycotina</taxon>
        <taxon>Dothideomycetes</taxon>
        <taxon>Dothideomycetidae</taxon>
        <taxon>Mycosphaerellales</taxon>
        <taxon>Extremaceae</taxon>
        <taxon>Vermiconidia</taxon>
    </lineage>
</organism>
<dbReference type="EMBL" id="JAXLQG010000013">
    <property type="protein sequence ID" value="KAK5533485.1"/>
    <property type="molecule type" value="Genomic_DNA"/>
</dbReference>
<accession>A0AAV9Q417</accession>
<dbReference type="PANTHER" id="PTHR47843:SF2">
    <property type="entry name" value="BTB DOMAIN-CONTAINING PROTEIN"/>
    <property type="match status" value="1"/>
</dbReference>
<comment type="caution">
    <text evidence="2">The sequence shown here is derived from an EMBL/GenBank/DDBJ whole genome shotgun (WGS) entry which is preliminary data.</text>
</comment>
<feature type="domain" description="BTB" evidence="1">
    <location>
        <begin position="22"/>
        <end position="92"/>
    </location>
</feature>
<dbReference type="InterPro" id="IPR000210">
    <property type="entry name" value="BTB/POZ_dom"/>
</dbReference>